<name>A0A0R1QMX6_9LACO</name>
<evidence type="ECO:0000256" key="10">
    <source>
        <dbReference type="ARBA" id="ARBA00023235"/>
    </source>
</evidence>
<keyword evidence="2 13" id="KW-0547">Nucleotide-binding</keyword>
<dbReference type="GO" id="GO:0033202">
    <property type="term" value="C:DNA helicase complex"/>
    <property type="evidence" value="ECO:0007669"/>
    <property type="project" value="TreeGrafter"/>
</dbReference>
<dbReference type="InterPro" id="IPR011335">
    <property type="entry name" value="Restrct_endonuc-II-like"/>
</dbReference>
<dbReference type="GO" id="GO:0005829">
    <property type="term" value="C:cytosol"/>
    <property type="evidence" value="ECO:0007669"/>
    <property type="project" value="TreeGrafter"/>
</dbReference>
<dbReference type="EMBL" id="AZEZ01000004">
    <property type="protein sequence ID" value="KRL45833.1"/>
    <property type="molecule type" value="Genomic_DNA"/>
</dbReference>
<evidence type="ECO:0000256" key="6">
    <source>
        <dbReference type="ARBA" id="ARBA00022839"/>
    </source>
</evidence>
<evidence type="ECO:0000256" key="8">
    <source>
        <dbReference type="ARBA" id="ARBA00023125"/>
    </source>
</evidence>
<evidence type="ECO:0000256" key="7">
    <source>
        <dbReference type="ARBA" id="ARBA00022840"/>
    </source>
</evidence>
<dbReference type="AlphaFoldDB" id="A0A0R1QMX6"/>
<organism evidence="18 19">
    <name type="scientific">Companilactobacillus mindensis DSM 14500</name>
    <dbReference type="NCBI Taxonomy" id="1423770"/>
    <lineage>
        <taxon>Bacteria</taxon>
        <taxon>Bacillati</taxon>
        <taxon>Bacillota</taxon>
        <taxon>Bacilli</taxon>
        <taxon>Lactobacillales</taxon>
        <taxon>Lactobacillaceae</taxon>
        <taxon>Companilactobacillus</taxon>
    </lineage>
</organism>
<evidence type="ECO:0000313" key="19">
    <source>
        <dbReference type="Proteomes" id="UP000050872"/>
    </source>
</evidence>
<evidence type="ECO:0000256" key="15">
    <source>
        <dbReference type="SAM" id="MobiDB-lite"/>
    </source>
</evidence>
<comment type="similarity">
    <text evidence="13">Belongs to the helicase family. AddA subfamily.</text>
</comment>
<evidence type="ECO:0000256" key="1">
    <source>
        <dbReference type="ARBA" id="ARBA00022722"/>
    </source>
</evidence>
<dbReference type="OrthoDB" id="9810135at2"/>
<dbReference type="Pfam" id="PF00580">
    <property type="entry name" value="UvrD-helicase"/>
    <property type="match status" value="1"/>
</dbReference>
<dbReference type="CDD" id="cd17932">
    <property type="entry name" value="DEXQc_UvrD"/>
    <property type="match status" value="1"/>
</dbReference>
<dbReference type="STRING" id="1423770.FD29_GL001834"/>
<feature type="domain" description="UvrD-like helicase C-terminal" evidence="17">
    <location>
        <begin position="510"/>
        <end position="807"/>
    </location>
</feature>
<evidence type="ECO:0000256" key="13">
    <source>
        <dbReference type="HAMAP-Rule" id="MF_01451"/>
    </source>
</evidence>
<dbReference type="HAMAP" id="MF_01451">
    <property type="entry name" value="AddA"/>
    <property type="match status" value="1"/>
</dbReference>
<evidence type="ECO:0000256" key="14">
    <source>
        <dbReference type="PROSITE-ProRule" id="PRU00560"/>
    </source>
</evidence>
<comment type="cofactor">
    <cofactor evidence="13">
        <name>Mg(2+)</name>
        <dbReference type="ChEBI" id="CHEBI:18420"/>
    </cofactor>
</comment>
<gene>
    <name evidence="13" type="primary">addA</name>
    <name evidence="18" type="ORF">FD29_GL001834</name>
</gene>
<dbReference type="PROSITE" id="PS51198">
    <property type="entry name" value="UVRD_HELICASE_ATP_BIND"/>
    <property type="match status" value="1"/>
</dbReference>
<keyword evidence="4 13" id="KW-0378">Hydrolase</keyword>
<dbReference type="InterPro" id="IPR014152">
    <property type="entry name" value="AddA"/>
</dbReference>
<dbReference type="EC" id="3.1.-.-" evidence="13"/>
<keyword evidence="1 13" id="KW-0540">Nuclease</keyword>
<keyword evidence="9 13" id="KW-0234">DNA repair</keyword>
<evidence type="ECO:0000256" key="3">
    <source>
        <dbReference type="ARBA" id="ARBA00022763"/>
    </source>
</evidence>
<comment type="function">
    <text evidence="13">The heterodimer acts as both an ATP-dependent DNA helicase and an ATP-dependent, dual-direction single-stranded exonuclease. Recognizes the chi site generating a DNA molecule suitable for the initiation of homologous recombination. The AddA nuclease domain is required for chi fragment generation; this subunit has the helicase and 3' -&gt; 5' nuclease activities.</text>
</comment>
<dbReference type="RefSeq" id="WP_057887070.1">
    <property type="nucleotide sequence ID" value="NZ_AZEZ01000004.1"/>
</dbReference>
<dbReference type="NCBIfam" id="TIGR02785">
    <property type="entry name" value="addA_Gpos"/>
    <property type="match status" value="1"/>
</dbReference>
<dbReference type="SUPFAM" id="SSF52540">
    <property type="entry name" value="P-loop containing nucleoside triphosphate hydrolases"/>
    <property type="match status" value="1"/>
</dbReference>
<keyword evidence="10 13" id="KW-0413">Isomerase</keyword>
<feature type="binding site" evidence="14">
    <location>
        <begin position="27"/>
        <end position="34"/>
    </location>
    <ligand>
        <name>ATP</name>
        <dbReference type="ChEBI" id="CHEBI:30616"/>
    </ligand>
</feature>
<dbReference type="Proteomes" id="UP000050872">
    <property type="component" value="Unassembled WGS sequence"/>
</dbReference>
<evidence type="ECO:0000256" key="4">
    <source>
        <dbReference type="ARBA" id="ARBA00022801"/>
    </source>
</evidence>
<dbReference type="PATRIC" id="fig|1423770.3.peg.1884"/>
<keyword evidence="8 13" id="KW-0238">DNA-binding</keyword>
<dbReference type="GO" id="GO:0000724">
    <property type="term" value="P:double-strand break repair via homologous recombination"/>
    <property type="evidence" value="ECO:0007669"/>
    <property type="project" value="UniProtKB-UniRule"/>
</dbReference>
<dbReference type="Gene3D" id="3.40.50.300">
    <property type="entry name" value="P-loop containing nucleotide triphosphate hydrolases"/>
    <property type="match status" value="4"/>
</dbReference>
<dbReference type="Gene3D" id="3.90.320.10">
    <property type="match status" value="1"/>
</dbReference>
<reference evidence="18 19" key="1">
    <citation type="journal article" date="2015" name="Genome Announc.">
        <title>Expanding the biotechnology potential of lactobacilli through comparative genomics of 213 strains and associated genera.</title>
        <authorList>
            <person name="Sun Z."/>
            <person name="Harris H.M."/>
            <person name="McCann A."/>
            <person name="Guo C."/>
            <person name="Argimon S."/>
            <person name="Zhang W."/>
            <person name="Yang X."/>
            <person name="Jeffery I.B."/>
            <person name="Cooney J.C."/>
            <person name="Kagawa T.F."/>
            <person name="Liu W."/>
            <person name="Song Y."/>
            <person name="Salvetti E."/>
            <person name="Wrobel A."/>
            <person name="Rasinkangas P."/>
            <person name="Parkhill J."/>
            <person name="Rea M.C."/>
            <person name="O'Sullivan O."/>
            <person name="Ritari J."/>
            <person name="Douillard F.P."/>
            <person name="Paul Ross R."/>
            <person name="Yang R."/>
            <person name="Briner A.E."/>
            <person name="Felis G.E."/>
            <person name="de Vos W.M."/>
            <person name="Barrangou R."/>
            <person name="Klaenhammer T.R."/>
            <person name="Caufield P.W."/>
            <person name="Cui Y."/>
            <person name="Zhang H."/>
            <person name="O'Toole P.W."/>
        </authorList>
    </citation>
    <scope>NUCLEOTIDE SEQUENCE [LARGE SCALE GENOMIC DNA]</scope>
    <source>
        <strain evidence="18 19">DSM 14500</strain>
    </source>
</reference>
<comment type="catalytic activity">
    <reaction evidence="11 13">
        <text>Couples ATP hydrolysis with the unwinding of duplex DNA by translocating in the 3'-5' direction.</text>
        <dbReference type="EC" id="5.6.2.4"/>
    </reaction>
</comment>
<evidence type="ECO:0000256" key="11">
    <source>
        <dbReference type="ARBA" id="ARBA00034617"/>
    </source>
</evidence>
<dbReference type="PANTHER" id="PTHR11070">
    <property type="entry name" value="UVRD / RECB / PCRA DNA HELICASE FAMILY MEMBER"/>
    <property type="match status" value="1"/>
</dbReference>
<dbReference type="GO" id="GO:0005524">
    <property type="term" value="F:ATP binding"/>
    <property type="evidence" value="ECO:0007669"/>
    <property type="project" value="UniProtKB-UniRule"/>
</dbReference>
<evidence type="ECO:0000259" key="17">
    <source>
        <dbReference type="PROSITE" id="PS51217"/>
    </source>
</evidence>
<evidence type="ECO:0000259" key="16">
    <source>
        <dbReference type="PROSITE" id="PS51198"/>
    </source>
</evidence>
<keyword evidence="7 13" id="KW-0067">ATP-binding</keyword>
<dbReference type="GO" id="GO:0003690">
    <property type="term" value="F:double-stranded DNA binding"/>
    <property type="evidence" value="ECO:0007669"/>
    <property type="project" value="UniProtKB-UniRule"/>
</dbReference>
<dbReference type="Pfam" id="PF12705">
    <property type="entry name" value="PDDEXK_1"/>
    <property type="match status" value="1"/>
</dbReference>
<dbReference type="GO" id="GO:0043138">
    <property type="term" value="F:3'-5' DNA helicase activity"/>
    <property type="evidence" value="ECO:0007669"/>
    <property type="project" value="UniProtKB-UniRule"/>
</dbReference>
<evidence type="ECO:0000256" key="5">
    <source>
        <dbReference type="ARBA" id="ARBA00022806"/>
    </source>
</evidence>
<dbReference type="InterPro" id="IPR038726">
    <property type="entry name" value="PDDEXK_AddAB-type"/>
</dbReference>
<dbReference type="SUPFAM" id="SSF52980">
    <property type="entry name" value="Restriction endonuclease-like"/>
    <property type="match status" value="1"/>
</dbReference>
<dbReference type="GO" id="GO:0008408">
    <property type="term" value="F:3'-5' exonuclease activity"/>
    <property type="evidence" value="ECO:0007669"/>
    <property type="project" value="UniProtKB-UniRule"/>
</dbReference>
<dbReference type="Pfam" id="PF13361">
    <property type="entry name" value="UvrD_C"/>
    <property type="match status" value="1"/>
</dbReference>
<keyword evidence="6 13" id="KW-0269">Exonuclease</keyword>
<dbReference type="InterPro" id="IPR000212">
    <property type="entry name" value="DNA_helicase_UvrD/REP"/>
</dbReference>
<dbReference type="InterPro" id="IPR014016">
    <property type="entry name" value="UvrD-like_ATP-bd"/>
</dbReference>
<protein>
    <recommendedName>
        <fullName evidence="13">ATP-dependent helicase/nuclease subunit A</fullName>
        <ecNumber evidence="13">3.1.-.-</ecNumber>
        <ecNumber evidence="13">5.6.2.4</ecNumber>
    </recommendedName>
    <alternativeName>
        <fullName evidence="13">ATP-dependent helicase/nuclease AddA</fullName>
    </alternativeName>
    <alternativeName>
        <fullName evidence="13">DNA 3'-5' helicase AddA</fullName>
    </alternativeName>
</protein>
<evidence type="ECO:0000256" key="12">
    <source>
        <dbReference type="ARBA" id="ARBA00048988"/>
    </source>
</evidence>
<keyword evidence="19" id="KW-1185">Reference proteome</keyword>
<dbReference type="EC" id="5.6.2.4" evidence="13"/>
<feature type="region of interest" description="Disordered" evidence="15">
    <location>
        <begin position="532"/>
        <end position="551"/>
    </location>
</feature>
<keyword evidence="3 13" id="KW-0227">DNA damage</keyword>
<keyword evidence="5 13" id="KW-0347">Helicase</keyword>
<dbReference type="InterPro" id="IPR014017">
    <property type="entry name" value="DNA_helicase_UvrD-like_C"/>
</dbReference>
<comment type="catalytic activity">
    <reaction evidence="12 13">
        <text>ATP + H2O = ADP + phosphate + H(+)</text>
        <dbReference type="Rhea" id="RHEA:13065"/>
        <dbReference type="ChEBI" id="CHEBI:15377"/>
        <dbReference type="ChEBI" id="CHEBI:15378"/>
        <dbReference type="ChEBI" id="CHEBI:30616"/>
        <dbReference type="ChEBI" id="CHEBI:43474"/>
        <dbReference type="ChEBI" id="CHEBI:456216"/>
        <dbReference type="EC" id="5.6.2.4"/>
    </reaction>
</comment>
<dbReference type="InterPro" id="IPR011604">
    <property type="entry name" value="PDDEXK-like_dom_sf"/>
</dbReference>
<dbReference type="PANTHER" id="PTHR11070:SF48">
    <property type="entry name" value="ATP-DEPENDENT HELICASE_NUCLEASE SUBUNIT A"/>
    <property type="match status" value="1"/>
</dbReference>
<feature type="compositionally biased region" description="Basic and acidic residues" evidence="15">
    <location>
        <begin position="533"/>
        <end position="551"/>
    </location>
</feature>
<dbReference type="InterPro" id="IPR027417">
    <property type="entry name" value="P-loop_NTPase"/>
</dbReference>
<comment type="caution">
    <text evidence="18">The sequence shown here is derived from an EMBL/GenBank/DDBJ whole genome shotgun (WGS) entry which is preliminary data.</text>
</comment>
<sequence length="1238" mass="142170">MANNKIVWTEDQKHAINDRAQNILVSAAAGSGKTKILIERIVKMLTDDNALNIDNFLIATFTDAAATEMKERLLKRIREMVNDKTIDPDIRQHMQQQIYLIPSANISTFHAFCLSVIKKFYYVIDFDPNFRLLSDDTEQSIMKEQAYQNVINDYYANDFEEFARLSDNFTDEKDDTGLWDVIDKIYNFAVTNDETEKWLDGLVKPYEFNQTFSDSDFFQNSLMPVIRTKVSELQLDIQHGKQLCDADTLTEKYLDDSFTDATNWVKKMITALESNNYDTIRTQLNEYKIADKKRFKLPEDSDTTTLDQAVVIKGGLKGSVDELKAFFIKPEAGINDVLKDAQFLISKLVKVERSYMAEYTRLKINNHVIDFNDLEHLTVQILQQQVDGHNVAANFYQHKFREMMVDEYQDVNAMQEKIVQLLKIDHNNLFMVGDIKQSIYGFRQAAPYIFTGKYDEFQKDTNDDKLIQLSKNFRSSLDVVNFVNDVFKKIFDKRIGDIDYDDSSKLVHGKPYADGFDPKTLDTENEFNIITLDKSDDNKKNSNNDDDDRDKGKALIAATAQRIQQLMRSHYQVYDNDLGTNRDIRYSDIAILSRTSSYNTDLISLFTKNNIPVMVKRAENYFQTSELMVMISMLNIIDNPYQDVPLLAVLRSPIVHLNEEELAQIRLLDKDEGIYYENYYATILKYLQKSDADPDIKDKLENFLVKLNSYRDFANQNSLARLIWKIYQETGFLEYSAGMPGGKQRAANLHALYKYADSYESNNSKGLHQFLIFIQKLRKSNKDLTQPSSIEATDDTVKVMTIHGSKGLEFPIVILMDLKGKFNSKDYTAATLFDSKLGIGIKVLNNESRLVYSTAQRQMISDKRKLASLSENMRLLYVALTRAEQKLIMFGSTTDPEKIFDKWDTIEVGDNGVIDEGSRSNTNSFQDLIGMSTMSENDRKLEKDQTYINKNCHLKMKFISPADIEVEPMADSNSADSETVELSGLFKDSVNKILDFKYDYQKLVETTAYQSVSEIKDIFADPIAGEMGDYEPEAKQNTRYNLNSFARPQFLTTTKKITSAEIGSATHLVLQKIKLDKTPQQEDFDELIQDMVNNKQMTSELADKINTENLAGLYQDKLGQMIVDNAEHVSREYPVSILMPVQDLFKNDDLTGELKDKVTDKILVHGIIDGVIELPEGIIIFDYKTDHVTDQNKSELIAKYSGQLNLYAKAISAIKHKKVLHEYLYFLKITEAQDLLEK</sequence>
<dbReference type="GO" id="GO:0016887">
    <property type="term" value="F:ATP hydrolysis activity"/>
    <property type="evidence" value="ECO:0007669"/>
    <property type="project" value="RHEA"/>
</dbReference>
<comment type="subunit">
    <text evidence="13">Heterodimer of AddA and AddB/RexB.</text>
</comment>
<dbReference type="PROSITE" id="PS51217">
    <property type="entry name" value="UVRD_HELICASE_CTER"/>
    <property type="match status" value="1"/>
</dbReference>
<accession>A0A0R1QMX6</accession>
<feature type="domain" description="UvrD-like helicase ATP-binding" evidence="16">
    <location>
        <begin position="6"/>
        <end position="476"/>
    </location>
</feature>
<evidence type="ECO:0000313" key="18">
    <source>
        <dbReference type="EMBL" id="KRL45833.1"/>
    </source>
</evidence>
<evidence type="ECO:0000256" key="2">
    <source>
        <dbReference type="ARBA" id="ARBA00022741"/>
    </source>
</evidence>
<proteinExistence type="inferred from homology"/>
<evidence type="ECO:0000256" key="9">
    <source>
        <dbReference type="ARBA" id="ARBA00023204"/>
    </source>
</evidence>